<dbReference type="CDD" id="cd02980">
    <property type="entry name" value="TRX_Fd_family"/>
    <property type="match status" value="1"/>
</dbReference>
<dbReference type="Proteomes" id="UP001157733">
    <property type="component" value="Chromosome"/>
</dbReference>
<dbReference type="InterPro" id="IPR036249">
    <property type="entry name" value="Thioredoxin-like_sf"/>
</dbReference>
<keyword evidence="2" id="KW-1185">Reference proteome</keyword>
<name>A0ABN8VYA1_9BACT</name>
<dbReference type="Pfam" id="PF01257">
    <property type="entry name" value="2Fe-2S_thioredx"/>
    <property type="match status" value="1"/>
</dbReference>
<dbReference type="Gene3D" id="3.40.30.10">
    <property type="entry name" value="Glutaredoxin"/>
    <property type="match status" value="1"/>
</dbReference>
<dbReference type="RefSeq" id="WP_005009439.1">
    <property type="nucleotide sequence ID" value="NZ_OX336137.1"/>
</dbReference>
<organism evidence="1 2">
    <name type="scientific">Nitrospina watsonii</name>
    <dbReference type="NCBI Taxonomy" id="1323948"/>
    <lineage>
        <taxon>Bacteria</taxon>
        <taxon>Pseudomonadati</taxon>
        <taxon>Nitrospinota/Tectimicrobiota group</taxon>
        <taxon>Nitrospinota</taxon>
        <taxon>Nitrospinia</taxon>
        <taxon>Nitrospinales</taxon>
        <taxon>Nitrospinaceae</taxon>
        <taxon>Nitrospina</taxon>
    </lineage>
</organism>
<sequence>MGRFTRHVFICNNQRKEDDPRGCCQSRGAMDLLDHIKKRVHDSGLKGKIRINKAGCLDACQYGPSMVVYPDDVWYSPQTVEDMEEIFTEHLQNGRVVERLVIDFSRK</sequence>
<reference evidence="1 2" key="1">
    <citation type="submission" date="2022-09" db="EMBL/GenBank/DDBJ databases">
        <authorList>
            <person name="Kop L."/>
        </authorList>
    </citation>
    <scope>NUCLEOTIDE SEQUENCE [LARGE SCALE GENOMIC DNA]</scope>
    <source>
        <strain evidence="1 2">347</strain>
    </source>
</reference>
<evidence type="ECO:0000313" key="2">
    <source>
        <dbReference type="Proteomes" id="UP001157733"/>
    </source>
</evidence>
<dbReference type="SUPFAM" id="SSF52833">
    <property type="entry name" value="Thioredoxin-like"/>
    <property type="match status" value="1"/>
</dbReference>
<gene>
    <name evidence="1" type="ORF">NSPWAT_1888</name>
</gene>
<dbReference type="EMBL" id="OX336137">
    <property type="protein sequence ID" value="CAI2718744.1"/>
    <property type="molecule type" value="Genomic_DNA"/>
</dbReference>
<evidence type="ECO:0000313" key="1">
    <source>
        <dbReference type="EMBL" id="CAI2718744.1"/>
    </source>
</evidence>
<accession>A0ABN8VYA1</accession>
<proteinExistence type="predicted"/>
<protein>
    <submittedName>
        <fullName evidence="1">Ferredoxin, 2Fe-2S</fullName>
    </submittedName>
</protein>